<dbReference type="EMBL" id="MU006089">
    <property type="protein sequence ID" value="KAF2843058.1"/>
    <property type="molecule type" value="Genomic_DNA"/>
</dbReference>
<evidence type="ECO:0000256" key="1">
    <source>
        <dbReference type="ARBA" id="ARBA00006484"/>
    </source>
</evidence>
<dbReference type="PANTHER" id="PTHR43544">
    <property type="entry name" value="SHORT-CHAIN DEHYDROGENASE/REDUCTASE"/>
    <property type="match status" value="1"/>
</dbReference>
<dbReference type="InterPro" id="IPR020904">
    <property type="entry name" value="Sc_DH/Rdtase_CS"/>
</dbReference>
<dbReference type="OrthoDB" id="9876299at2759"/>
<dbReference type="Gene3D" id="3.40.50.720">
    <property type="entry name" value="NAD(P)-binding Rossmann-like Domain"/>
    <property type="match status" value="1"/>
</dbReference>
<dbReference type="GO" id="GO:0016491">
    <property type="term" value="F:oxidoreductase activity"/>
    <property type="evidence" value="ECO:0007669"/>
    <property type="project" value="TreeGrafter"/>
</dbReference>
<dbReference type="InterPro" id="IPR051468">
    <property type="entry name" value="Fungal_SecMetab_SDRs"/>
</dbReference>
<protein>
    <submittedName>
        <fullName evidence="3">NAD(P)-binding protein</fullName>
    </submittedName>
</protein>
<keyword evidence="4" id="KW-1185">Reference proteome</keyword>
<dbReference type="PANTHER" id="PTHR43544:SF26">
    <property type="entry name" value="SHORT CHAIN DEHYDROGENASE_REDUCTASE FAMILY OXIDOREDUCTASE (JCVI)"/>
    <property type="match status" value="1"/>
</dbReference>
<keyword evidence="2" id="KW-0521">NADP</keyword>
<dbReference type="SUPFAM" id="SSF51735">
    <property type="entry name" value="NAD(P)-binding Rossmann-fold domains"/>
    <property type="match status" value="1"/>
</dbReference>
<organism evidence="3 4">
    <name type="scientific">Patellaria atrata CBS 101060</name>
    <dbReference type="NCBI Taxonomy" id="1346257"/>
    <lineage>
        <taxon>Eukaryota</taxon>
        <taxon>Fungi</taxon>
        <taxon>Dikarya</taxon>
        <taxon>Ascomycota</taxon>
        <taxon>Pezizomycotina</taxon>
        <taxon>Dothideomycetes</taxon>
        <taxon>Dothideomycetes incertae sedis</taxon>
        <taxon>Patellariales</taxon>
        <taxon>Patellariaceae</taxon>
        <taxon>Patellaria</taxon>
    </lineage>
</organism>
<dbReference type="Proteomes" id="UP000799429">
    <property type="component" value="Unassembled WGS sequence"/>
</dbReference>
<reference evidence="3" key="1">
    <citation type="journal article" date="2020" name="Stud. Mycol.">
        <title>101 Dothideomycetes genomes: a test case for predicting lifestyles and emergence of pathogens.</title>
        <authorList>
            <person name="Haridas S."/>
            <person name="Albert R."/>
            <person name="Binder M."/>
            <person name="Bloem J."/>
            <person name="Labutti K."/>
            <person name="Salamov A."/>
            <person name="Andreopoulos B."/>
            <person name="Baker S."/>
            <person name="Barry K."/>
            <person name="Bills G."/>
            <person name="Bluhm B."/>
            <person name="Cannon C."/>
            <person name="Castanera R."/>
            <person name="Culley D."/>
            <person name="Daum C."/>
            <person name="Ezra D."/>
            <person name="Gonzalez J."/>
            <person name="Henrissat B."/>
            <person name="Kuo A."/>
            <person name="Liang C."/>
            <person name="Lipzen A."/>
            <person name="Lutzoni F."/>
            <person name="Magnuson J."/>
            <person name="Mondo S."/>
            <person name="Nolan M."/>
            <person name="Ohm R."/>
            <person name="Pangilinan J."/>
            <person name="Park H.-J."/>
            <person name="Ramirez L."/>
            <person name="Alfaro M."/>
            <person name="Sun H."/>
            <person name="Tritt A."/>
            <person name="Yoshinaga Y."/>
            <person name="Zwiers L.-H."/>
            <person name="Turgeon B."/>
            <person name="Goodwin S."/>
            <person name="Spatafora J."/>
            <person name="Crous P."/>
            <person name="Grigoriev I."/>
        </authorList>
    </citation>
    <scope>NUCLEOTIDE SEQUENCE</scope>
    <source>
        <strain evidence="3">CBS 101060</strain>
    </source>
</reference>
<dbReference type="PRINTS" id="PR00081">
    <property type="entry name" value="GDHRDH"/>
</dbReference>
<dbReference type="CDD" id="cd05325">
    <property type="entry name" value="carb_red_sniffer_like_SDR_c"/>
    <property type="match status" value="1"/>
</dbReference>
<dbReference type="Pfam" id="PF00106">
    <property type="entry name" value="adh_short"/>
    <property type="match status" value="1"/>
</dbReference>
<sequence length="248" mass="27298">MSNYRVLITGANRGLGKALLQYYLNKPNHTVIAANRDIKSASSKALLSLPTGEGSRLVLVKIEGTNATDPANAVNELITRHDIKHVDLVIANAGISQIWPKVSELNVWDLQRHLDVNVYGVVWLWQAILPLLLEAKSPKFVTMSSSAGSLSEMDTRPFPSGAYGTSKAALNYLTLKMHFEEEHVCTFPIDPGWVQTDLGNYGAVALGFKEAEITTEESIKGVVKVIDNATRTKSSGKFWLYTGEEKPW</sequence>
<evidence type="ECO:0000256" key="2">
    <source>
        <dbReference type="ARBA" id="ARBA00022857"/>
    </source>
</evidence>
<dbReference type="PROSITE" id="PS00061">
    <property type="entry name" value="ADH_SHORT"/>
    <property type="match status" value="1"/>
</dbReference>
<proteinExistence type="inferred from homology"/>
<name>A0A9P4VTF0_9PEZI</name>
<evidence type="ECO:0000313" key="4">
    <source>
        <dbReference type="Proteomes" id="UP000799429"/>
    </source>
</evidence>
<dbReference type="GO" id="GO:0005737">
    <property type="term" value="C:cytoplasm"/>
    <property type="evidence" value="ECO:0007669"/>
    <property type="project" value="TreeGrafter"/>
</dbReference>
<accession>A0A9P4VTF0</accession>
<gene>
    <name evidence="3" type="ORF">M501DRAFT_966070</name>
</gene>
<comment type="caution">
    <text evidence="3">The sequence shown here is derived from an EMBL/GenBank/DDBJ whole genome shotgun (WGS) entry which is preliminary data.</text>
</comment>
<comment type="similarity">
    <text evidence="1">Belongs to the short-chain dehydrogenases/reductases (SDR) family.</text>
</comment>
<evidence type="ECO:0000313" key="3">
    <source>
        <dbReference type="EMBL" id="KAF2843058.1"/>
    </source>
</evidence>
<dbReference type="InterPro" id="IPR002347">
    <property type="entry name" value="SDR_fam"/>
</dbReference>
<dbReference type="InterPro" id="IPR036291">
    <property type="entry name" value="NAD(P)-bd_dom_sf"/>
</dbReference>
<dbReference type="AlphaFoldDB" id="A0A9P4VTF0"/>